<sequence length="226" mass="25012">MAPFATIYTTTNMLHARVTKALAAANINGLEVETAPNFVYGETNKTPEFLAKFPMGKIPALETPSGFFLAEGTAIAHYLADSGPKRDQLLGRNPEERALVQMWIGLSDSEIFPNIGGVISPMVGRSEYVEKIVNEKEAALVRAIKRVESHLKGRKWLVDDAYLSLADLSVAASLMWGFKYMLDVKARKEYPETTSWYLRLLEQDGVKEAFGGAPELCEVRGPPFVK</sequence>
<dbReference type="CDD" id="cd03044">
    <property type="entry name" value="GST_N_EF1Bgamma"/>
    <property type="match status" value="1"/>
</dbReference>
<dbReference type="PROSITE" id="PS50404">
    <property type="entry name" value="GST_NTER"/>
    <property type="match status" value="1"/>
</dbReference>
<dbReference type="InterPro" id="IPR010987">
    <property type="entry name" value="Glutathione-S-Trfase_C-like"/>
</dbReference>
<evidence type="ECO:0000313" key="5">
    <source>
        <dbReference type="EMBL" id="OCL11615.1"/>
    </source>
</evidence>
<organism evidence="5 6">
    <name type="scientific">Glonium stellatum</name>
    <dbReference type="NCBI Taxonomy" id="574774"/>
    <lineage>
        <taxon>Eukaryota</taxon>
        <taxon>Fungi</taxon>
        <taxon>Dikarya</taxon>
        <taxon>Ascomycota</taxon>
        <taxon>Pezizomycotina</taxon>
        <taxon>Dothideomycetes</taxon>
        <taxon>Pleosporomycetidae</taxon>
        <taxon>Gloniales</taxon>
        <taxon>Gloniaceae</taxon>
        <taxon>Glonium</taxon>
    </lineage>
</organism>
<protein>
    <submittedName>
        <fullName evidence="5">Glutathione S-transferase</fullName>
    </submittedName>
</protein>
<dbReference type="OrthoDB" id="249703at2759"/>
<accession>A0A8E2JVW1</accession>
<dbReference type="Gene3D" id="3.40.30.10">
    <property type="entry name" value="Glutaredoxin"/>
    <property type="match status" value="1"/>
</dbReference>
<dbReference type="SFLD" id="SFLDS00019">
    <property type="entry name" value="Glutathione_Transferase_(cytos"/>
    <property type="match status" value="1"/>
</dbReference>
<dbReference type="GO" id="GO:0005737">
    <property type="term" value="C:cytoplasm"/>
    <property type="evidence" value="ECO:0007669"/>
    <property type="project" value="TreeGrafter"/>
</dbReference>
<dbReference type="GO" id="GO:0006414">
    <property type="term" value="P:translational elongation"/>
    <property type="evidence" value="ECO:0007669"/>
    <property type="project" value="TreeGrafter"/>
</dbReference>
<dbReference type="GO" id="GO:0016740">
    <property type="term" value="F:transferase activity"/>
    <property type="evidence" value="ECO:0007669"/>
    <property type="project" value="UniProtKB-KW"/>
</dbReference>
<reference evidence="5 6" key="1">
    <citation type="journal article" date="2016" name="Nat. Commun.">
        <title>Ectomycorrhizal ecology is imprinted in the genome of the dominant symbiotic fungus Cenococcum geophilum.</title>
        <authorList>
            <consortium name="DOE Joint Genome Institute"/>
            <person name="Peter M."/>
            <person name="Kohler A."/>
            <person name="Ohm R.A."/>
            <person name="Kuo A."/>
            <person name="Krutzmann J."/>
            <person name="Morin E."/>
            <person name="Arend M."/>
            <person name="Barry K.W."/>
            <person name="Binder M."/>
            <person name="Choi C."/>
            <person name="Clum A."/>
            <person name="Copeland A."/>
            <person name="Grisel N."/>
            <person name="Haridas S."/>
            <person name="Kipfer T."/>
            <person name="LaButti K."/>
            <person name="Lindquist E."/>
            <person name="Lipzen A."/>
            <person name="Maire R."/>
            <person name="Meier B."/>
            <person name="Mihaltcheva S."/>
            <person name="Molinier V."/>
            <person name="Murat C."/>
            <person name="Poggeler S."/>
            <person name="Quandt C.A."/>
            <person name="Sperisen C."/>
            <person name="Tritt A."/>
            <person name="Tisserant E."/>
            <person name="Crous P.W."/>
            <person name="Henrissat B."/>
            <person name="Nehls U."/>
            <person name="Egli S."/>
            <person name="Spatafora J.W."/>
            <person name="Grigoriev I.V."/>
            <person name="Martin F.M."/>
        </authorList>
    </citation>
    <scope>NUCLEOTIDE SEQUENCE [LARGE SCALE GENOMIC DNA]</scope>
    <source>
        <strain evidence="5 6">CBS 207.34</strain>
    </source>
</reference>
<evidence type="ECO:0000256" key="1">
    <source>
        <dbReference type="ARBA" id="ARBA00007409"/>
    </source>
</evidence>
<dbReference type="SUPFAM" id="SSF52833">
    <property type="entry name" value="Thioredoxin-like"/>
    <property type="match status" value="1"/>
</dbReference>
<dbReference type="InterPro" id="IPR040079">
    <property type="entry name" value="Glutathione_S-Trfase"/>
</dbReference>
<name>A0A8E2JVW1_9PEZI</name>
<dbReference type="Pfam" id="PF02798">
    <property type="entry name" value="GST_N"/>
    <property type="match status" value="1"/>
</dbReference>
<dbReference type="InterPro" id="IPR004046">
    <property type="entry name" value="GST_C"/>
</dbReference>
<dbReference type="FunFam" id="1.20.1050.10:FF:000006">
    <property type="entry name" value="Elongation factor 1 gamma"/>
    <property type="match status" value="1"/>
</dbReference>
<dbReference type="InterPro" id="IPR036282">
    <property type="entry name" value="Glutathione-S-Trfase_C_sf"/>
</dbReference>
<proteinExistence type="inferred from homology"/>
<evidence type="ECO:0000259" key="4">
    <source>
        <dbReference type="PROSITE" id="PS50405"/>
    </source>
</evidence>
<feature type="domain" description="GST C-terminal" evidence="4">
    <location>
        <begin position="93"/>
        <end position="224"/>
    </location>
</feature>
<evidence type="ECO:0000313" key="6">
    <source>
        <dbReference type="Proteomes" id="UP000250140"/>
    </source>
</evidence>
<dbReference type="CDD" id="cd03181">
    <property type="entry name" value="GST_C_EF1Bgamma_like"/>
    <property type="match status" value="1"/>
</dbReference>
<dbReference type="SFLD" id="SFLDG00358">
    <property type="entry name" value="Main_(cytGST)"/>
    <property type="match status" value="1"/>
</dbReference>
<dbReference type="PANTHER" id="PTHR43986">
    <property type="entry name" value="ELONGATION FACTOR 1-GAMMA"/>
    <property type="match status" value="1"/>
</dbReference>
<dbReference type="Proteomes" id="UP000250140">
    <property type="component" value="Unassembled WGS sequence"/>
</dbReference>
<evidence type="ECO:0000259" key="3">
    <source>
        <dbReference type="PROSITE" id="PS50404"/>
    </source>
</evidence>
<dbReference type="Gene3D" id="1.20.1050.10">
    <property type="match status" value="1"/>
</dbReference>
<evidence type="ECO:0000256" key="2">
    <source>
        <dbReference type="RuleBase" id="RU003494"/>
    </source>
</evidence>
<dbReference type="Pfam" id="PF00043">
    <property type="entry name" value="GST_C"/>
    <property type="match status" value="1"/>
</dbReference>
<dbReference type="PANTHER" id="PTHR43986:SF10">
    <property type="entry name" value="ELONGATION FACTOR EEF-1B GAMMA SUBUNIT, PUTATIVE (AFU_ORTHOLOGUE AFUA_1G17120)-RELATED"/>
    <property type="match status" value="1"/>
</dbReference>
<comment type="similarity">
    <text evidence="1 2">Belongs to the GST superfamily.</text>
</comment>
<dbReference type="InterPro" id="IPR036249">
    <property type="entry name" value="Thioredoxin-like_sf"/>
</dbReference>
<dbReference type="SUPFAM" id="SSF47616">
    <property type="entry name" value="GST C-terminal domain-like"/>
    <property type="match status" value="1"/>
</dbReference>
<dbReference type="EMBL" id="KV749024">
    <property type="protein sequence ID" value="OCL11615.1"/>
    <property type="molecule type" value="Genomic_DNA"/>
</dbReference>
<gene>
    <name evidence="5" type="ORF">AOQ84DRAFT_184213</name>
</gene>
<dbReference type="InterPro" id="IPR050802">
    <property type="entry name" value="EF-GSTs"/>
</dbReference>
<feature type="domain" description="GST N-terminal" evidence="3">
    <location>
        <begin position="2"/>
        <end position="87"/>
    </location>
</feature>
<dbReference type="InterPro" id="IPR004045">
    <property type="entry name" value="Glutathione_S-Trfase_N"/>
</dbReference>
<dbReference type="AlphaFoldDB" id="A0A8E2JVW1"/>
<dbReference type="GO" id="GO:0005634">
    <property type="term" value="C:nucleus"/>
    <property type="evidence" value="ECO:0007669"/>
    <property type="project" value="TreeGrafter"/>
</dbReference>
<keyword evidence="6" id="KW-1185">Reference proteome</keyword>
<keyword evidence="5" id="KW-0808">Transferase</keyword>
<dbReference type="PROSITE" id="PS50405">
    <property type="entry name" value="GST_CTER"/>
    <property type="match status" value="1"/>
</dbReference>